<feature type="domain" description="Alpha-D-phosphohexomutase alpha/beta/alpha" evidence="13">
    <location>
        <begin position="473"/>
        <end position="570"/>
    </location>
</feature>
<dbReference type="EMBL" id="JAJGAK010000001">
    <property type="protein sequence ID" value="MCC8363243.1"/>
    <property type="molecule type" value="Genomic_DNA"/>
</dbReference>
<dbReference type="InterPro" id="IPR005841">
    <property type="entry name" value="Alpha-D-phosphohexomutase_SF"/>
</dbReference>
<keyword evidence="10" id="KW-0472">Membrane</keyword>
<dbReference type="Pfam" id="PF00408">
    <property type="entry name" value="PGM_PMM_IV"/>
    <property type="match status" value="1"/>
</dbReference>
<evidence type="ECO:0000256" key="2">
    <source>
        <dbReference type="ARBA" id="ARBA00001946"/>
    </source>
</evidence>
<dbReference type="PANTHER" id="PTHR43771">
    <property type="entry name" value="PHOSPHOMANNOMUTASE"/>
    <property type="match status" value="1"/>
</dbReference>
<protein>
    <recommendedName>
        <fullName evidence="5">phosphomannomutase</fullName>
        <ecNumber evidence="5">5.4.2.8</ecNumber>
    </recommendedName>
</protein>
<keyword evidence="10" id="KW-1133">Transmembrane helix</keyword>
<dbReference type="InterPro" id="IPR005846">
    <property type="entry name" value="A-D-PHexomutase_a/b/a-III"/>
</dbReference>
<evidence type="ECO:0000256" key="9">
    <source>
        <dbReference type="ARBA" id="ARBA00023235"/>
    </source>
</evidence>
<keyword evidence="7" id="KW-0479">Metal-binding</keyword>
<keyword evidence="6" id="KW-0597">Phosphoprotein</keyword>
<dbReference type="SUPFAM" id="SSF53738">
    <property type="entry name" value="Phosphoglucomutase, first 3 domains"/>
    <property type="match status" value="3"/>
</dbReference>
<evidence type="ECO:0000313" key="15">
    <source>
        <dbReference type="EMBL" id="MCC8363243.1"/>
    </source>
</evidence>
<evidence type="ECO:0000256" key="4">
    <source>
        <dbReference type="ARBA" id="ARBA00010231"/>
    </source>
</evidence>
<dbReference type="Gene3D" id="3.30.310.50">
    <property type="entry name" value="Alpha-D-phosphohexomutase, C-terminal domain"/>
    <property type="match status" value="1"/>
</dbReference>
<feature type="domain" description="Alpha-D-phosphohexomutase alpha/beta/alpha" evidence="12">
    <location>
        <begin position="325"/>
        <end position="455"/>
    </location>
</feature>
<evidence type="ECO:0000256" key="1">
    <source>
        <dbReference type="ARBA" id="ARBA00000586"/>
    </source>
</evidence>
<dbReference type="Pfam" id="PF02880">
    <property type="entry name" value="PGM_PMM_III"/>
    <property type="match status" value="1"/>
</dbReference>
<feature type="domain" description="Alpha-D-phosphohexomutase C-terminal" evidence="11">
    <location>
        <begin position="690"/>
        <end position="765"/>
    </location>
</feature>
<dbReference type="InterPro" id="IPR036900">
    <property type="entry name" value="A-D-PHexomutase_C_sf"/>
</dbReference>
<evidence type="ECO:0000259" key="13">
    <source>
        <dbReference type="Pfam" id="PF02879"/>
    </source>
</evidence>
<dbReference type="PANTHER" id="PTHR43771:SF2">
    <property type="entry name" value="PHOSPHOMANNOMUTASE_PHOSPHOGLUCOMUTASE"/>
    <property type="match status" value="1"/>
</dbReference>
<comment type="similarity">
    <text evidence="4">Belongs to the phosphohexose mutase family.</text>
</comment>
<evidence type="ECO:0000256" key="10">
    <source>
        <dbReference type="SAM" id="Phobius"/>
    </source>
</evidence>
<evidence type="ECO:0000313" key="16">
    <source>
        <dbReference type="Proteomes" id="UP001165293"/>
    </source>
</evidence>
<dbReference type="Pfam" id="PF02878">
    <property type="entry name" value="PGM_PMM_I"/>
    <property type="match status" value="1"/>
</dbReference>
<feature type="domain" description="Alpha-D-phosphohexomutase alpha/beta/alpha" evidence="14">
    <location>
        <begin position="575"/>
        <end position="683"/>
    </location>
</feature>
<comment type="pathway">
    <text evidence="3">Nucleotide-sugar biosynthesis; GDP-alpha-D-mannose biosynthesis; alpha-D-mannose 1-phosphate from D-fructose 6-phosphate: step 2/2.</text>
</comment>
<comment type="caution">
    <text evidence="15">The sequence shown here is derived from an EMBL/GenBank/DDBJ whole genome shotgun (WGS) entry which is preliminary data.</text>
</comment>
<dbReference type="Gene3D" id="3.40.120.10">
    <property type="entry name" value="Alpha-D-Glucose-1,6-Bisphosphate, subunit A, domain 3"/>
    <property type="match status" value="3"/>
</dbReference>
<proteinExistence type="inferred from homology"/>
<accession>A0ABS8JI05</accession>
<dbReference type="Pfam" id="PF02879">
    <property type="entry name" value="PGM_PMM_II"/>
    <property type="match status" value="1"/>
</dbReference>
<dbReference type="PRINTS" id="PR00509">
    <property type="entry name" value="PGMPMM"/>
</dbReference>
<gene>
    <name evidence="15" type="ORF">LK996_09165</name>
</gene>
<dbReference type="EC" id="5.4.2.8" evidence="5"/>
<feature type="transmembrane region" description="Helical" evidence="10">
    <location>
        <begin position="246"/>
        <end position="268"/>
    </location>
</feature>
<evidence type="ECO:0000256" key="7">
    <source>
        <dbReference type="ARBA" id="ARBA00022723"/>
    </source>
</evidence>
<dbReference type="CDD" id="cd03089">
    <property type="entry name" value="PMM_PGM"/>
    <property type="match status" value="1"/>
</dbReference>
<dbReference type="SUPFAM" id="SSF55957">
    <property type="entry name" value="Phosphoglucomutase, C-terminal domain"/>
    <property type="match status" value="1"/>
</dbReference>
<reference evidence="15" key="1">
    <citation type="submission" date="2021-10" db="EMBL/GenBank/DDBJ databases">
        <authorList>
            <person name="Lyu M."/>
            <person name="Wang X."/>
            <person name="Meng X."/>
            <person name="Xu K."/>
        </authorList>
    </citation>
    <scope>NUCLEOTIDE SEQUENCE</scope>
    <source>
        <strain evidence="15">A6</strain>
    </source>
</reference>
<dbReference type="InterPro" id="IPR016066">
    <property type="entry name" value="A-D-PHexomutase_CS"/>
</dbReference>
<sequence>MTEHETAAPKAGKFGGAGALKPAMPVIAVVCALLALWLAWSGWVQFQAERREAALKNVRDQIATQVADAVGKEVAQLDARLKSAPVQAALAQGDLAAAGAAIKQGWAGAQDAQILVEGLDPQYAALAQGGFGKVGLAESAVSENKAVAAIVKDAGGARLAIAAPAHNGPVRVGVAYVRLPLERATAAVQGGDVSDDSYLALRQGSFSVVERGDAELATGAEVLAVPVKGTQWRLAAGLPDAGKAPFGLGAIPCWAAAAVLFLLGFGAWRASRGPRVVVEAAHADAPTLAQSVQTHAVAAPVAEAPKVRPVTEPAAPAGNVLIDKSIFRAYDIRGVVGKTLDKGVADLIGQSIGSLMAEKGLQDIVVGRDGRLSGPDMVEGLVAGLRKAGRNVVDIGMAATPVVYFAAYQLRTGCAIAVTGSHNPPDYNGFKIVVGGETLAGKAIEDLYARIAEDRLYEAHAQGNLQQRDVSQDYIDRIASDVQLDRRLKVVVDAGNGVAGAIAPQVLTAIGADVTPLYCEVDGTFPNHHPDPSEPHNLESLIQMVKRLDADIGVAFDGDGDRLGVVTKDGNNIFPDRLLMLFAADVLERNPGAVIVYDVKCTGRLPGQILRHGGSPLMWKTGHSLIKAKMRETEAELAGEMSGHFFFKERWYGFDDGIYAAARLLEILAARPQTPSEVLDALPDGVSTPEIKVPAPDDDPHAFVDAFKARAKFEGGRLSTIDGLRVDWPDGWGLVRASNTTPVLVLRFDGDSRDALTRIQGAFREQLLALRPDLKLPF</sequence>
<evidence type="ECO:0000259" key="11">
    <source>
        <dbReference type="Pfam" id="PF00408"/>
    </source>
</evidence>
<dbReference type="InterPro" id="IPR016055">
    <property type="entry name" value="A-D-PHexomutase_a/b/a-I/II/III"/>
</dbReference>
<keyword evidence="10" id="KW-0812">Transmembrane</keyword>
<comment type="catalytic activity">
    <reaction evidence="1">
        <text>alpha-D-mannose 1-phosphate = D-mannose 6-phosphate</text>
        <dbReference type="Rhea" id="RHEA:11140"/>
        <dbReference type="ChEBI" id="CHEBI:58409"/>
        <dbReference type="ChEBI" id="CHEBI:58735"/>
        <dbReference type="EC" id="5.4.2.8"/>
    </reaction>
</comment>
<evidence type="ECO:0000256" key="8">
    <source>
        <dbReference type="ARBA" id="ARBA00022842"/>
    </source>
</evidence>
<dbReference type="InterPro" id="IPR005844">
    <property type="entry name" value="A-D-PHexomutase_a/b/a-I"/>
</dbReference>
<keyword evidence="9" id="KW-0413">Isomerase</keyword>
<organism evidence="15 16">
    <name type="scientific">Noviluteimonas lactosilytica</name>
    <dbReference type="NCBI Taxonomy" id="2888523"/>
    <lineage>
        <taxon>Bacteria</taxon>
        <taxon>Pseudomonadati</taxon>
        <taxon>Pseudomonadota</taxon>
        <taxon>Gammaproteobacteria</taxon>
        <taxon>Lysobacterales</taxon>
        <taxon>Lysobacteraceae</taxon>
        <taxon>Noviluteimonas</taxon>
    </lineage>
</organism>
<comment type="cofactor">
    <cofactor evidence="2">
        <name>Mg(2+)</name>
        <dbReference type="ChEBI" id="CHEBI:18420"/>
    </cofactor>
</comment>
<evidence type="ECO:0000256" key="6">
    <source>
        <dbReference type="ARBA" id="ARBA00022553"/>
    </source>
</evidence>
<keyword evidence="16" id="KW-1185">Reference proteome</keyword>
<dbReference type="PROSITE" id="PS00710">
    <property type="entry name" value="PGM_PMM"/>
    <property type="match status" value="1"/>
</dbReference>
<dbReference type="InterPro" id="IPR005843">
    <property type="entry name" value="A-D-PHexomutase_C"/>
</dbReference>
<dbReference type="RefSeq" id="WP_230526786.1">
    <property type="nucleotide sequence ID" value="NZ_JAJGAK010000001.1"/>
</dbReference>
<evidence type="ECO:0000256" key="5">
    <source>
        <dbReference type="ARBA" id="ARBA00012730"/>
    </source>
</evidence>
<name>A0ABS8JI05_9GAMM</name>
<evidence type="ECO:0000259" key="12">
    <source>
        <dbReference type="Pfam" id="PF02878"/>
    </source>
</evidence>
<dbReference type="Proteomes" id="UP001165293">
    <property type="component" value="Unassembled WGS sequence"/>
</dbReference>
<keyword evidence="8" id="KW-0460">Magnesium</keyword>
<evidence type="ECO:0000256" key="3">
    <source>
        <dbReference type="ARBA" id="ARBA00004699"/>
    </source>
</evidence>
<evidence type="ECO:0000259" key="14">
    <source>
        <dbReference type="Pfam" id="PF02880"/>
    </source>
</evidence>
<feature type="transmembrane region" description="Helical" evidence="10">
    <location>
        <begin position="23"/>
        <end position="46"/>
    </location>
</feature>
<dbReference type="InterPro" id="IPR005845">
    <property type="entry name" value="A-D-PHexomutase_a/b/a-II"/>
</dbReference>